<feature type="region of interest" description="Disordered" evidence="1">
    <location>
        <begin position="268"/>
        <end position="288"/>
    </location>
</feature>
<dbReference type="Pfam" id="PF14958">
    <property type="entry name" value="PAAT-like"/>
    <property type="match status" value="1"/>
</dbReference>
<keyword evidence="3" id="KW-1185">Reference proteome</keyword>
<protein>
    <submittedName>
        <fullName evidence="2">Uncharacterized protein</fullName>
    </submittedName>
</protein>
<dbReference type="EMBL" id="OW240922">
    <property type="protein sequence ID" value="CAH2322805.1"/>
    <property type="molecule type" value="Genomic_DNA"/>
</dbReference>
<dbReference type="Proteomes" id="UP001295444">
    <property type="component" value="Chromosome 11"/>
</dbReference>
<organism evidence="2 3">
    <name type="scientific">Pelobates cultripes</name>
    <name type="common">Western spadefoot toad</name>
    <dbReference type="NCBI Taxonomy" id="61616"/>
    <lineage>
        <taxon>Eukaryota</taxon>
        <taxon>Metazoa</taxon>
        <taxon>Chordata</taxon>
        <taxon>Craniata</taxon>
        <taxon>Vertebrata</taxon>
        <taxon>Euteleostomi</taxon>
        <taxon>Amphibia</taxon>
        <taxon>Batrachia</taxon>
        <taxon>Anura</taxon>
        <taxon>Pelobatoidea</taxon>
        <taxon>Pelobatidae</taxon>
        <taxon>Pelobates</taxon>
    </lineage>
</organism>
<proteinExistence type="predicted"/>
<dbReference type="InterPro" id="IPR028043">
    <property type="entry name" value="PAAT-like"/>
</dbReference>
<dbReference type="AlphaFoldDB" id="A0AAD1TG83"/>
<evidence type="ECO:0000313" key="3">
    <source>
        <dbReference type="Proteomes" id="UP001295444"/>
    </source>
</evidence>
<name>A0AAD1TG83_PELCU</name>
<sequence>MSGPMSSVLSGCPQSLVTCTSAWLCDAELSSVLNVSFSENTKKEEKDITRECCVHLEPAPNLEIGSPCSLILYCVAQGKDRILSLNICSQAKTIEVYSLSPDGQEEEYLGTSRGEHLCTFPSNNEEASSVTLYSTYLKLDFPVPSCKVKLLSLGGKQRLFLSEISVQVTSVPEKCSQASAALGPSINLDRVQSMMDSMGGKMSPGAEQLMSMVRAQQKHQMPFGNHLLQFFSNFGSGIDRVQKHEEGESQIPSANHLLGQKHDLHKQNQDFHPSVEPSTTLQCTGPPNSNSKTILPSFLQAQKGCIAGGFSPDSLLPFLQNLSVENKQSSTQQGATKPMCQETRETEIGAVLERLLSVQMERMERALMKHIDQKMKILEDHLDVRLDHLINVIQTSTTTSSGTTMETKMNGDSDHSGNGKNDCIVLSKHYLSNMSAHS</sequence>
<evidence type="ECO:0000313" key="2">
    <source>
        <dbReference type="EMBL" id="CAH2322805.1"/>
    </source>
</evidence>
<feature type="compositionally biased region" description="Polar residues" evidence="1">
    <location>
        <begin position="276"/>
        <end position="288"/>
    </location>
</feature>
<reference evidence="2" key="1">
    <citation type="submission" date="2022-03" db="EMBL/GenBank/DDBJ databases">
        <authorList>
            <person name="Alioto T."/>
            <person name="Alioto T."/>
            <person name="Gomez Garrido J."/>
        </authorList>
    </citation>
    <scope>NUCLEOTIDE SEQUENCE</scope>
</reference>
<feature type="region of interest" description="Disordered" evidence="1">
    <location>
        <begin position="400"/>
        <end position="420"/>
    </location>
</feature>
<accession>A0AAD1TG83</accession>
<dbReference type="PANTHER" id="PTHR14787">
    <property type="entry name" value="C10ORF188 FAMILY MEMBER"/>
    <property type="match status" value="1"/>
</dbReference>
<evidence type="ECO:0000256" key="1">
    <source>
        <dbReference type="SAM" id="MobiDB-lite"/>
    </source>
</evidence>
<dbReference type="PANTHER" id="PTHR14787:SF1">
    <property type="entry name" value="ATPASE PAAT"/>
    <property type="match status" value="1"/>
</dbReference>
<gene>
    <name evidence="2" type="ORF">PECUL_23A059859</name>
</gene>